<comment type="similarity">
    <text evidence="1">Belongs to the glycosyl hydrolase 2 family.</text>
</comment>
<feature type="signal peptide" evidence="4">
    <location>
        <begin position="1"/>
        <end position="25"/>
    </location>
</feature>
<evidence type="ECO:0000256" key="1">
    <source>
        <dbReference type="ARBA" id="ARBA00007401"/>
    </source>
</evidence>
<dbReference type="InterPro" id="IPR017853">
    <property type="entry name" value="GH"/>
</dbReference>
<evidence type="ECO:0000259" key="5">
    <source>
        <dbReference type="Pfam" id="PF00703"/>
    </source>
</evidence>
<dbReference type="EMBL" id="JAWRVE010000031">
    <property type="protein sequence ID" value="KAL1871920.1"/>
    <property type="molecule type" value="Genomic_DNA"/>
</dbReference>
<dbReference type="InterPro" id="IPR032311">
    <property type="entry name" value="DUF4982"/>
</dbReference>
<accession>A0ABR3X8D0</accession>
<proteinExistence type="inferred from homology"/>
<dbReference type="Gene3D" id="3.20.20.80">
    <property type="entry name" value="Glycosidases"/>
    <property type="match status" value="1"/>
</dbReference>
<comment type="caution">
    <text evidence="9">The sequence shown here is derived from an EMBL/GenBank/DDBJ whole genome shotgun (WGS) entry which is preliminary data.</text>
</comment>
<dbReference type="InterPro" id="IPR008964">
    <property type="entry name" value="Invasin/intimin_cell_adhesion"/>
</dbReference>
<sequence length="895" mass="98177">MASSLRWLVAAVSLVLHTHVSSTSAYVIHARNETSIGRERISLNTAWRFLRSETNTDGLTYDIRPDQANLTLEVLKPWILPSANEYIANPEDRHQIPDTDPPGNNVAFLQKDFDDGAWESVTLPHDWAIAGPFYTDEDDSVVGGGMGRLPIQGVGWYRRNISWTESEAALGRLAYLDVDGAMSYAIVWLNGKLVGGWPYPYNSFRLDLTPYLEPGDENVLAIRLDNPNDSARWYPGGGIYRNVWLTKTSSVHVGHDGTYITTSEVSSDSAAVELTVQISNKGSAASGIEVATDVHVFNPETGKSGDKIAEFPKSVVTLEAKASESTNASVTIQTPRLWTPKEPNLYSAITRIYSNGTEVDSYETRFGIRAIAYDPNQGLLVNGENIKFQGVNNHHDLGALGAAFNVRAAERQLEIMQEMGVNAIRFSHNPPAPELLDLTDRMGFLVVDEIFDSWQLNKTANDFHLIFDDWHEADLRSMARRDRNHPSIIAWSYGNEVGEQYTNETGAAISASLRDILREEDPTRQSSASQNYATPDLPWSEAVEIFYLNYQGAGIRNTEAYGNMTGIHTESLYPVYHAKFPEKMILSSETASTLSTRGTYTFPVTGYNSAPINDTSGGDSVGRKVSDYGLYTANFGSSPDKVFAAQDANPFVAGEFIWTGFDYIGEPTPYYTTRSSYSGIVDLAGFKKDRFYQYQARWRPDLRTTHILPHWSWPEREGLVTPVHVFSAADSAELFVNGESAGKKTRGEGEYRFRWDDVVYQPGEVSVVTYKGDELWANATVSTAGDTAGVQLSADRTGIEGDGLDLSFVTATVVDGSSDVVPFADNAISFSVQGPGEIVATDNGDPADFTPFPSPDRKAYSGLALAIVRATGPGEITVKAVSDGLVGGEVVIQAK</sequence>
<dbReference type="InterPro" id="IPR040605">
    <property type="entry name" value="Glyco_hydro2_dom5"/>
</dbReference>
<dbReference type="Gene3D" id="2.60.120.260">
    <property type="entry name" value="Galactose-binding domain-like"/>
    <property type="match status" value="1"/>
</dbReference>
<dbReference type="InterPro" id="IPR008979">
    <property type="entry name" value="Galactose-bd-like_sf"/>
</dbReference>
<dbReference type="SUPFAM" id="SSF49303">
    <property type="entry name" value="beta-Galactosidase/glucuronidase domain"/>
    <property type="match status" value="1"/>
</dbReference>
<feature type="domain" description="DUF4982" evidence="7">
    <location>
        <begin position="719"/>
        <end position="777"/>
    </location>
</feature>
<evidence type="ECO:0000256" key="2">
    <source>
        <dbReference type="ARBA" id="ARBA00022801"/>
    </source>
</evidence>
<feature type="domain" description="Glycoside hydrolase family 2 catalytic" evidence="6">
    <location>
        <begin position="377"/>
        <end position="537"/>
    </location>
</feature>
<evidence type="ECO:0000256" key="4">
    <source>
        <dbReference type="SAM" id="SignalP"/>
    </source>
</evidence>
<dbReference type="Pfam" id="PF00703">
    <property type="entry name" value="Glyco_hydro_2"/>
    <property type="match status" value="1"/>
</dbReference>
<dbReference type="InterPro" id="IPR051913">
    <property type="entry name" value="GH2_Domain-Containing"/>
</dbReference>
<feature type="domain" description="Glycoside hydrolase family 2" evidence="8">
    <location>
        <begin position="791"/>
        <end position="890"/>
    </location>
</feature>
<keyword evidence="2" id="KW-0378">Hydrolase</keyword>
<dbReference type="Proteomes" id="UP001583177">
    <property type="component" value="Unassembled WGS sequence"/>
</dbReference>
<dbReference type="Pfam" id="PF18565">
    <property type="entry name" value="Glyco_hydro2_C5"/>
    <property type="match status" value="1"/>
</dbReference>
<dbReference type="InterPro" id="IPR048229">
    <property type="entry name" value="GalB-like"/>
</dbReference>
<evidence type="ECO:0000259" key="7">
    <source>
        <dbReference type="Pfam" id="PF16355"/>
    </source>
</evidence>
<evidence type="ECO:0008006" key="11">
    <source>
        <dbReference type="Google" id="ProtNLM"/>
    </source>
</evidence>
<dbReference type="InterPro" id="IPR006103">
    <property type="entry name" value="Glyco_hydro_2_cat"/>
</dbReference>
<dbReference type="SUPFAM" id="SSF51445">
    <property type="entry name" value="(Trans)glycosidases"/>
    <property type="match status" value="1"/>
</dbReference>
<reference evidence="9 10" key="1">
    <citation type="journal article" date="2024" name="IMA Fungus">
        <title>IMA Genome - F19 : A genome assembly and annotation guide to empower mycologists, including annotated draft genome sequences of Ceratocystis pirilliformis, Diaporthe australafricana, Fusarium ophioides, Paecilomyces lecythidis, and Sporothrix stenoceras.</title>
        <authorList>
            <person name="Aylward J."/>
            <person name="Wilson A.M."/>
            <person name="Visagie C.M."/>
            <person name="Spraker J."/>
            <person name="Barnes I."/>
            <person name="Buitendag C."/>
            <person name="Ceriani C."/>
            <person name="Del Mar Angel L."/>
            <person name="du Plessis D."/>
            <person name="Fuchs T."/>
            <person name="Gasser K."/>
            <person name="Kramer D."/>
            <person name="Li W."/>
            <person name="Munsamy K."/>
            <person name="Piso A."/>
            <person name="Price J.L."/>
            <person name="Sonnekus B."/>
            <person name="Thomas C."/>
            <person name="van der Nest A."/>
            <person name="van Dijk A."/>
            <person name="van Heerden A."/>
            <person name="van Vuuren N."/>
            <person name="Yilmaz N."/>
            <person name="Duong T.A."/>
            <person name="van der Merwe N.A."/>
            <person name="Wingfield M.J."/>
            <person name="Wingfield B.D."/>
        </authorList>
    </citation>
    <scope>NUCLEOTIDE SEQUENCE [LARGE SCALE GENOMIC DNA]</scope>
    <source>
        <strain evidence="9 10">CMW 18300</strain>
    </source>
</reference>
<dbReference type="PRINTS" id="PR00132">
    <property type="entry name" value="GLHYDRLASE2"/>
</dbReference>
<dbReference type="Gene3D" id="2.60.40.10">
    <property type="entry name" value="Immunoglobulins"/>
    <property type="match status" value="3"/>
</dbReference>
<dbReference type="SUPFAM" id="SSF49785">
    <property type="entry name" value="Galactose-binding domain-like"/>
    <property type="match status" value="1"/>
</dbReference>
<dbReference type="PANTHER" id="PTHR42732:SF1">
    <property type="entry name" value="BETA-MANNOSIDASE"/>
    <property type="match status" value="1"/>
</dbReference>
<gene>
    <name evidence="9" type="ORF">Daus18300_004554</name>
</gene>
<evidence type="ECO:0000313" key="10">
    <source>
        <dbReference type="Proteomes" id="UP001583177"/>
    </source>
</evidence>
<name>A0ABR3X8D0_9PEZI</name>
<dbReference type="InterPro" id="IPR013783">
    <property type="entry name" value="Ig-like_fold"/>
</dbReference>
<dbReference type="InterPro" id="IPR036156">
    <property type="entry name" value="Beta-gal/glucu_dom_sf"/>
</dbReference>
<evidence type="ECO:0000259" key="8">
    <source>
        <dbReference type="Pfam" id="PF18565"/>
    </source>
</evidence>
<feature type="chain" id="PRO_5047129222" description="Beta-galactosidase" evidence="4">
    <location>
        <begin position="26"/>
        <end position="895"/>
    </location>
</feature>
<dbReference type="Pfam" id="PF02836">
    <property type="entry name" value="Glyco_hydro_2_C"/>
    <property type="match status" value="1"/>
</dbReference>
<protein>
    <recommendedName>
        <fullName evidence="11">Beta-galactosidase</fullName>
    </recommendedName>
</protein>
<dbReference type="PANTHER" id="PTHR42732">
    <property type="entry name" value="BETA-GALACTOSIDASE"/>
    <property type="match status" value="1"/>
</dbReference>
<dbReference type="InterPro" id="IPR006101">
    <property type="entry name" value="Glyco_hydro_2"/>
</dbReference>
<keyword evidence="4" id="KW-0732">Signal</keyword>
<dbReference type="NCBIfam" id="NF041463">
    <property type="entry name" value="GalB"/>
    <property type="match status" value="1"/>
</dbReference>
<dbReference type="Pfam" id="PF16355">
    <property type="entry name" value="DUF4982"/>
    <property type="match status" value="1"/>
</dbReference>
<dbReference type="SUPFAM" id="SSF49373">
    <property type="entry name" value="Invasin/intimin cell-adhesion fragments"/>
    <property type="match status" value="1"/>
</dbReference>
<keyword evidence="3" id="KW-0326">Glycosidase</keyword>
<organism evidence="9 10">
    <name type="scientific">Diaporthe australafricana</name>
    <dbReference type="NCBI Taxonomy" id="127596"/>
    <lineage>
        <taxon>Eukaryota</taxon>
        <taxon>Fungi</taxon>
        <taxon>Dikarya</taxon>
        <taxon>Ascomycota</taxon>
        <taxon>Pezizomycotina</taxon>
        <taxon>Sordariomycetes</taxon>
        <taxon>Sordariomycetidae</taxon>
        <taxon>Diaporthales</taxon>
        <taxon>Diaporthaceae</taxon>
        <taxon>Diaporthe</taxon>
    </lineage>
</organism>
<evidence type="ECO:0000259" key="6">
    <source>
        <dbReference type="Pfam" id="PF02836"/>
    </source>
</evidence>
<dbReference type="InterPro" id="IPR006102">
    <property type="entry name" value="Ig-like_GH2"/>
</dbReference>
<evidence type="ECO:0000313" key="9">
    <source>
        <dbReference type="EMBL" id="KAL1871920.1"/>
    </source>
</evidence>
<feature type="domain" description="Glycoside hydrolase family 2 immunoglobulin-like beta-sandwich" evidence="5">
    <location>
        <begin position="259"/>
        <end position="369"/>
    </location>
</feature>
<keyword evidence="10" id="KW-1185">Reference proteome</keyword>
<evidence type="ECO:0000256" key="3">
    <source>
        <dbReference type="ARBA" id="ARBA00023295"/>
    </source>
</evidence>